<dbReference type="SUPFAM" id="SSF48013">
    <property type="entry name" value="NusB-like"/>
    <property type="match status" value="1"/>
</dbReference>
<evidence type="ECO:0000256" key="7">
    <source>
        <dbReference type="ARBA" id="ARBA00022679"/>
    </source>
</evidence>
<dbReference type="PRINTS" id="PR02008">
    <property type="entry name" value="RCMTFAMILY"/>
</dbReference>
<comment type="catalytic activity">
    <reaction evidence="12">
        <text>cytidine(967) in 16S rRNA + S-adenosyl-L-methionine = 5-methylcytidine(967) in 16S rRNA + S-adenosyl-L-homocysteine + H(+)</text>
        <dbReference type="Rhea" id="RHEA:42748"/>
        <dbReference type="Rhea" id="RHEA-COMP:10219"/>
        <dbReference type="Rhea" id="RHEA-COMP:10220"/>
        <dbReference type="ChEBI" id="CHEBI:15378"/>
        <dbReference type="ChEBI" id="CHEBI:57856"/>
        <dbReference type="ChEBI" id="CHEBI:59789"/>
        <dbReference type="ChEBI" id="CHEBI:74483"/>
        <dbReference type="ChEBI" id="CHEBI:82748"/>
        <dbReference type="EC" id="2.1.1.176"/>
    </reaction>
</comment>
<feature type="active site" description="Nucleophile" evidence="13">
    <location>
        <position position="390"/>
    </location>
</feature>
<keyword evidence="7 13" id="KW-0808">Transferase</keyword>
<dbReference type="NCBIfam" id="TIGR00563">
    <property type="entry name" value="rsmB"/>
    <property type="match status" value="1"/>
</dbReference>
<dbReference type="PANTHER" id="PTHR22807:SF53">
    <property type="entry name" value="RIBOSOMAL RNA SMALL SUBUNIT METHYLTRANSFERASE B-RELATED"/>
    <property type="match status" value="1"/>
</dbReference>
<evidence type="ECO:0000256" key="3">
    <source>
        <dbReference type="ARBA" id="ARBA00012140"/>
    </source>
</evidence>
<gene>
    <name evidence="15" type="primary">rsmB</name>
    <name evidence="15" type="ORF">ACFSB2_21605</name>
</gene>
<evidence type="ECO:0000256" key="12">
    <source>
        <dbReference type="ARBA" id="ARBA00047283"/>
    </source>
</evidence>
<feature type="binding site" evidence="13">
    <location>
        <begin position="269"/>
        <end position="275"/>
    </location>
    <ligand>
        <name>S-adenosyl-L-methionine</name>
        <dbReference type="ChEBI" id="CHEBI:59789"/>
    </ligand>
</feature>
<name>A0ABW4JR14_9BACL</name>
<comment type="caution">
    <text evidence="15">The sequence shown here is derived from an EMBL/GenBank/DDBJ whole genome shotgun (WGS) entry which is preliminary data.</text>
</comment>
<dbReference type="InterPro" id="IPR035926">
    <property type="entry name" value="NusB-like_sf"/>
</dbReference>
<keyword evidence="5" id="KW-0698">rRNA processing</keyword>
<feature type="domain" description="SAM-dependent MTase RsmB/NOP-type" evidence="14">
    <location>
        <begin position="177"/>
        <end position="453"/>
    </location>
</feature>
<dbReference type="InterPro" id="IPR054728">
    <property type="entry name" value="RsmB-like_ferredoxin"/>
</dbReference>
<keyword evidence="6 13" id="KW-0489">Methyltransferase</keyword>
<dbReference type="PANTHER" id="PTHR22807">
    <property type="entry name" value="NOP2 YEAST -RELATED NOL1/NOP2/FMU SUN DOMAIN-CONTAINING"/>
    <property type="match status" value="1"/>
</dbReference>
<evidence type="ECO:0000259" key="14">
    <source>
        <dbReference type="PROSITE" id="PS51686"/>
    </source>
</evidence>
<evidence type="ECO:0000313" key="15">
    <source>
        <dbReference type="EMBL" id="MFD1677272.1"/>
    </source>
</evidence>
<dbReference type="RefSeq" id="WP_377945180.1">
    <property type="nucleotide sequence ID" value="NZ_JBHUCX010000092.1"/>
</dbReference>
<keyword evidence="8 13" id="KW-0949">S-adenosyl-L-methionine</keyword>
<proteinExistence type="inferred from homology"/>
<feature type="binding site" evidence="13">
    <location>
        <position position="337"/>
    </location>
    <ligand>
        <name>S-adenosyl-L-methionine</name>
        <dbReference type="ChEBI" id="CHEBI:59789"/>
    </ligand>
</feature>
<keyword evidence="16" id="KW-1185">Reference proteome</keyword>
<dbReference type="InterPro" id="IPR004573">
    <property type="entry name" value="rRNA_ssu_MeTfrase_B"/>
</dbReference>
<dbReference type="GO" id="GO:0008168">
    <property type="term" value="F:methyltransferase activity"/>
    <property type="evidence" value="ECO:0007669"/>
    <property type="project" value="UniProtKB-KW"/>
</dbReference>
<feature type="binding site" evidence="13">
    <location>
        <position position="320"/>
    </location>
    <ligand>
        <name>S-adenosyl-L-methionine</name>
        <dbReference type="ChEBI" id="CHEBI:59789"/>
    </ligand>
</feature>
<evidence type="ECO:0000256" key="8">
    <source>
        <dbReference type="ARBA" id="ARBA00022691"/>
    </source>
</evidence>
<sequence length="458" mass="50906">MKQTARTVAFQTLKRVYEDDAYTNVTLQHALSTSQLAPRDKGLCTELVYGTVRRQLTLDVLLEPHVKRRLQALDVAVLTLLRMSVYQLAYLTRVPAYAVIDEAVNLAKVVARRASGFVNGVLRSYLRDQLTLDERLYRWQTKTHPDECQNLSIRHSYPGWMVQRLLSTYGSARTEAILAAGNEPLPLTLRVNPLRMNPADAAAALEAVIGQDAVEPGQLSPQALRTKAAVDVEKLPLYSSGALTLQDEGAMLIAPLLQAKPGMRILDMCAAPGGKTTHIAELQQDQGEIDAYDVYLQKVRNIQAACQRLGLQSVSARLGDAREIAAEDQLYDAVLVDAPCSGLGVMRRRPDLRYRRKEADIASLVQLQQELLLTACKVVRPGGVVVYATCTLLPEENQQVVQYVLQQLQGKVTLDDIKHELPPMLHTEIDKGLLLTPERFGTDGFYMARLRKQQEVTS</sequence>
<accession>A0ABW4JR14</accession>
<protein>
    <recommendedName>
        <fullName evidence="3">16S rRNA (cytosine(967)-C(5))-methyltransferase</fullName>
        <ecNumber evidence="3">2.1.1.176</ecNumber>
    </recommendedName>
    <alternativeName>
        <fullName evidence="10">16S rRNA m5C967 methyltransferase</fullName>
    </alternativeName>
    <alternativeName>
        <fullName evidence="11">rRNA (cytosine-C(5)-)-methyltransferase RsmB</fullName>
    </alternativeName>
</protein>
<dbReference type="Pfam" id="PF22458">
    <property type="entry name" value="RsmF-B_ferredox"/>
    <property type="match status" value="1"/>
</dbReference>
<evidence type="ECO:0000256" key="4">
    <source>
        <dbReference type="ARBA" id="ARBA00022490"/>
    </source>
</evidence>
<dbReference type="Proteomes" id="UP001597079">
    <property type="component" value="Unassembled WGS sequence"/>
</dbReference>
<evidence type="ECO:0000256" key="2">
    <source>
        <dbReference type="ARBA" id="ARBA00004496"/>
    </source>
</evidence>
<dbReference type="EMBL" id="JBHUCX010000092">
    <property type="protein sequence ID" value="MFD1677272.1"/>
    <property type="molecule type" value="Genomic_DNA"/>
</dbReference>
<dbReference type="PROSITE" id="PS51686">
    <property type="entry name" value="SAM_MT_RSMB_NOP"/>
    <property type="match status" value="1"/>
</dbReference>
<reference evidence="16" key="1">
    <citation type="journal article" date="2019" name="Int. J. Syst. Evol. Microbiol.">
        <title>The Global Catalogue of Microorganisms (GCM) 10K type strain sequencing project: providing services to taxonomists for standard genome sequencing and annotation.</title>
        <authorList>
            <consortium name="The Broad Institute Genomics Platform"/>
            <consortium name="The Broad Institute Genome Sequencing Center for Infectious Disease"/>
            <person name="Wu L."/>
            <person name="Ma J."/>
        </authorList>
    </citation>
    <scope>NUCLEOTIDE SEQUENCE [LARGE SCALE GENOMIC DNA]</scope>
    <source>
        <strain evidence="16">CGMCC 1.12286</strain>
    </source>
</reference>
<dbReference type="Pfam" id="PF01029">
    <property type="entry name" value="NusB"/>
    <property type="match status" value="1"/>
</dbReference>
<keyword evidence="4" id="KW-0963">Cytoplasm</keyword>
<dbReference type="Gene3D" id="1.10.940.10">
    <property type="entry name" value="NusB-like"/>
    <property type="match status" value="1"/>
</dbReference>
<evidence type="ECO:0000256" key="9">
    <source>
        <dbReference type="ARBA" id="ARBA00022884"/>
    </source>
</evidence>
<evidence type="ECO:0000256" key="1">
    <source>
        <dbReference type="ARBA" id="ARBA00002724"/>
    </source>
</evidence>
<dbReference type="InterPro" id="IPR006027">
    <property type="entry name" value="NusB_RsmB_TIM44"/>
</dbReference>
<comment type="subcellular location">
    <subcellularLocation>
        <location evidence="2">Cytoplasm</location>
    </subcellularLocation>
</comment>
<dbReference type="NCBIfam" id="NF011494">
    <property type="entry name" value="PRK14902.1"/>
    <property type="match status" value="1"/>
</dbReference>
<evidence type="ECO:0000256" key="10">
    <source>
        <dbReference type="ARBA" id="ARBA00030399"/>
    </source>
</evidence>
<dbReference type="InterPro" id="IPR049560">
    <property type="entry name" value="MeTrfase_RsmB-F_NOP2_cat"/>
</dbReference>
<evidence type="ECO:0000256" key="6">
    <source>
        <dbReference type="ARBA" id="ARBA00022603"/>
    </source>
</evidence>
<evidence type="ECO:0000256" key="13">
    <source>
        <dbReference type="PROSITE-ProRule" id="PRU01023"/>
    </source>
</evidence>
<comment type="function">
    <text evidence="1">Specifically methylates the cytosine at position 967 (m5C967) of 16S rRNA.</text>
</comment>
<organism evidence="15 16">
    <name type="scientific">Alicyclobacillus fodiniaquatilis</name>
    <dbReference type="NCBI Taxonomy" id="1661150"/>
    <lineage>
        <taxon>Bacteria</taxon>
        <taxon>Bacillati</taxon>
        <taxon>Bacillota</taxon>
        <taxon>Bacilli</taxon>
        <taxon>Bacillales</taxon>
        <taxon>Alicyclobacillaceae</taxon>
        <taxon>Alicyclobacillus</taxon>
    </lineage>
</organism>
<feature type="binding site" evidence="13">
    <location>
        <position position="293"/>
    </location>
    <ligand>
        <name>S-adenosyl-L-methionine</name>
        <dbReference type="ChEBI" id="CHEBI:59789"/>
    </ligand>
</feature>
<dbReference type="InterPro" id="IPR001678">
    <property type="entry name" value="MeTrfase_RsmB-F_NOP2_dom"/>
</dbReference>
<dbReference type="Gene3D" id="3.40.50.150">
    <property type="entry name" value="Vaccinia Virus protein VP39"/>
    <property type="match status" value="1"/>
</dbReference>
<dbReference type="InterPro" id="IPR023267">
    <property type="entry name" value="RCMT"/>
</dbReference>
<dbReference type="GO" id="GO:0032259">
    <property type="term" value="P:methylation"/>
    <property type="evidence" value="ECO:0007669"/>
    <property type="project" value="UniProtKB-KW"/>
</dbReference>
<keyword evidence="9 13" id="KW-0694">RNA-binding</keyword>
<comment type="similarity">
    <text evidence="13">Belongs to the class I-like SAM-binding methyltransferase superfamily. RsmB/NOP family.</text>
</comment>
<evidence type="ECO:0000256" key="5">
    <source>
        <dbReference type="ARBA" id="ARBA00022552"/>
    </source>
</evidence>
<dbReference type="InterPro" id="IPR029063">
    <property type="entry name" value="SAM-dependent_MTases_sf"/>
</dbReference>
<dbReference type="SUPFAM" id="SSF53335">
    <property type="entry name" value="S-adenosyl-L-methionine-dependent methyltransferases"/>
    <property type="match status" value="1"/>
</dbReference>
<evidence type="ECO:0000256" key="11">
    <source>
        <dbReference type="ARBA" id="ARBA00031088"/>
    </source>
</evidence>
<dbReference type="EC" id="2.1.1.176" evidence="3"/>
<dbReference type="Pfam" id="PF01189">
    <property type="entry name" value="Methyltr_RsmB-F"/>
    <property type="match status" value="1"/>
</dbReference>
<evidence type="ECO:0000313" key="16">
    <source>
        <dbReference type="Proteomes" id="UP001597079"/>
    </source>
</evidence>